<dbReference type="SUPFAM" id="SSF52833">
    <property type="entry name" value="Thioredoxin-like"/>
    <property type="match status" value="1"/>
</dbReference>
<dbReference type="AlphaFoldDB" id="A0A5R9L4A2"/>
<organism evidence="1 2">
    <name type="scientific">Dyadobacter luticola</name>
    <dbReference type="NCBI Taxonomy" id="1979387"/>
    <lineage>
        <taxon>Bacteria</taxon>
        <taxon>Pseudomonadati</taxon>
        <taxon>Bacteroidota</taxon>
        <taxon>Cytophagia</taxon>
        <taxon>Cytophagales</taxon>
        <taxon>Spirosomataceae</taxon>
        <taxon>Dyadobacter</taxon>
    </lineage>
</organism>
<protein>
    <recommendedName>
        <fullName evidence="3">DsbA family protein</fullName>
    </recommendedName>
</protein>
<evidence type="ECO:0000313" key="2">
    <source>
        <dbReference type="Proteomes" id="UP000306402"/>
    </source>
</evidence>
<reference evidence="1 2" key="1">
    <citation type="submission" date="2019-05" db="EMBL/GenBank/DDBJ databases">
        <authorList>
            <person name="Qu J.-H."/>
        </authorList>
    </citation>
    <scope>NUCLEOTIDE SEQUENCE [LARGE SCALE GENOMIC DNA]</scope>
    <source>
        <strain evidence="1 2">T17</strain>
    </source>
</reference>
<dbReference type="RefSeq" id="WP_138364620.1">
    <property type="nucleotide sequence ID" value="NZ_VCEJ01000002.1"/>
</dbReference>
<dbReference type="Proteomes" id="UP000306402">
    <property type="component" value="Unassembled WGS sequence"/>
</dbReference>
<evidence type="ECO:0008006" key="3">
    <source>
        <dbReference type="Google" id="ProtNLM"/>
    </source>
</evidence>
<proteinExistence type="predicted"/>
<accession>A0A5R9L4A2</accession>
<keyword evidence="2" id="KW-1185">Reference proteome</keyword>
<evidence type="ECO:0000313" key="1">
    <source>
        <dbReference type="EMBL" id="TLV03412.1"/>
    </source>
</evidence>
<sequence>MYRSESLPQPIKIVLYTHPFCRTSWNMQKHWRRFADTFASYMTYQFCISKETPASATEEEPVTSPHAACLAVKAAGLQSPLAADLYLERLREAAFVEDRDVSKMNVLVELARDVNKAHRGFFDFQRFGSDFDAKPARLALQADLQRIYCNRIEKFPTITMTTAGTGLKMTGLSTYQQLAQNIHRLMDMSQRVKAAVAK</sequence>
<dbReference type="Gene3D" id="3.40.30.10">
    <property type="entry name" value="Glutaredoxin"/>
    <property type="match status" value="1"/>
</dbReference>
<dbReference type="InterPro" id="IPR036249">
    <property type="entry name" value="Thioredoxin-like_sf"/>
</dbReference>
<gene>
    <name evidence="1" type="ORF">FEN17_07345</name>
</gene>
<dbReference type="OrthoDB" id="9813770at2"/>
<comment type="caution">
    <text evidence="1">The sequence shown here is derived from an EMBL/GenBank/DDBJ whole genome shotgun (WGS) entry which is preliminary data.</text>
</comment>
<dbReference type="EMBL" id="VCEJ01000002">
    <property type="protein sequence ID" value="TLV03412.1"/>
    <property type="molecule type" value="Genomic_DNA"/>
</dbReference>
<name>A0A5R9L4A2_9BACT</name>
<dbReference type="Pfam" id="PF13743">
    <property type="entry name" value="Thioredoxin_5"/>
    <property type="match status" value="1"/>
</dbReference>